<dbReference type="AlphaFoldDB" id="A0A6A4LU07"/>
<organism evidence="1 2">
    <name type="scientific">Rhododendron williamsianum</name>
    <dbReference type="NCBI Taxonomy" id="262921"/>
    <lineage>
        <taxon>Eukaryota</taxon>
        <taxon>Viridiplantae</taxon>
        <taxon>Streptophyta</taxon>
        <taxon>Embryophyta</taxon>
        <taxon>Tracheophyta</taxon>
        <taxon>Spermatophyta</taxon>
        <taxon>Magnoliopsida</taxon>
        <taxon>eudicotyledons</taxon>
        <taxon>Gunneridae</taxon>
        <taxon>Pentapetalae</taxon>
        <taxon>asterids</taxon>
        <taxon>Ericales</taxon>
        <taxon>Ericaceae</taxon>
        <taxon>Ericoideae</taxon>
        <taxon>Rhodoreae</taxon>
        <taxon>Rhododendron</taxon>
    </lineage>
</organism>
<dbReference type="EMBL" id="QEFC01001447">
    <property type="protein sequence ID" value="KAE9457957.1"/>
    <property type="molecule type" value="Genomic_DNA"/>
</dbReference>
<reference evidence="1 2" key="1">
    <citation type="journal article" date="2019" name="Genome Biol. Evol.">
        <title>The Rhododendron genome and chromosomal organization provide insight into shared whole-genome duplications across the heath family (Ericaceae).</title>
        <authorList>
            <person name="Soza V.L."/>
            <person name="Lindsley D."/>
            <person name="Waalkes A."/>
            <person name="Ramage E."/>
            <person name="Patwardhan R.P."/>
            <person name="Burton J.N."/>
            <person name="Adey A."/>
            <person name="Kumar A."/>
            <person name="Qiu R."/>
            <person name="Shendure J."/>
            <person name="Hall B."/>
        </authorList>
    </citation>
    <scope>NUCLEOTIDE SEQUENCE [LARGE SCALE GENOMIC DNA]</scope>
    <source>
        <strain evidence="1">RSF 1966-606</strain>
    </source>
</reference>
<name>A0A6A4LU07_9ERIC</name>
<accession>A0A6A4LU07</accession>
<protein>
    <submittedName>
        <fullName evidence="1">Uncharacterized protein</fullName>
    </submittedName>
</protein>
<sequence>MKVRPWFHPWCYSLVRWSNHAMLCQKKELQQRETWIHRLCNFCCHWYRSGRCRSDDENLLEGYGKEGLSFASGLSFEGLSITRLDCVLSIPGVAPNDLIGRFCNTDRDFRDCSDFLRRNQTLSRIIYPVSEGRPTVRRYGPPSLGHGPPSLHTCAVALLLAGYCSSLDSSLVLSPGMSDQSCYFVSKTTIRERNLDLSLVQLL</sequence>
<evidence type="ECO:0000313" key="1">
    <source>
        <dbReference type="EMBL" id="KAE9457957.1"/>
    </source>
</evidence>
<feature type="non-terminal residue" evidence="1">
    <location>
        <position position="1"/>
    </location>
</feature>
<comment type="caution">
    <text evidence="1">The sequence shown here is derived from an EMBL/GenBank/DDBJ whole genome shotgun (WGS) entry which is preliminary data.</text>
</comment>
<gene>
    <name evidence="1" type="ORF">C3L33_10141</name>
</gene>
<dbReference type="Proteomes" id="UP000428333">
    <property type="component" value="Linkage Group LG06"/>
</dbReference>
<keyword evidence="2" id="KW-1185">Reference proteome</keyword>
<evidence type="ECO:0000313" key="2">
    <source>
        <dbReference type="Proteomes" id="UP000428333"/>
    </source>
</evidence>
<proteinExistence type="predicted"/>